<protein>
    <submittedName>
        <fullName evidence="1">Uncharacterized protein</fullName>
    </submittedName>
</protein>
<evidence type="ECO:0000313" key="2">
    <source>
        <dbReference type="Proteomes" id="UP000245992"/>
    </source>
</evidence>
<dbReference type="EMBL" id="AZSP01000018">
    <property type="protein sequence ID" value="PVE13691.1"/>
    <property type="molecule type" value="Genomic_DNA"/>
</dbReference>
<proteinExistence type="predicted"/>
<accession>A0A2T7TF35</accession>
<evidence type="ECO:0000313" key="1">
    <source>
        <dbReference type="EMBL" id="PVE13691.1"/>
    </source>
</evidence>
<keyword evidence="2" id="KW-1185">Reference proteome</keyword>
<comment type="caution">
    <text evidence="1">The sequence shown here is derived from an EMBL/GenBank/DDBJ whole genome shotgun (WGS) entry which is preliminary data.</text>
</comment>
<organism evidence="1 2">
    <name type="scientific">Streptomyces scopuliridis RB72</name>
    <dbReference type="NCBI Taxonomy" id="1440053"/>
    <lineage>
        <taxon>Bacteria</taxon>
        <taxon>Bacillati</taxon>
        <taxon>Actinomycetota</taxon>
        <taxon>Actinomycetes</taxon>
        <taxon>Kitasatosporales</taxon>
        <taxon>Streptomycetaceae</taxon>
        <taxon>Streptomyces</taxon>
    </lineage>
</organism>
<sequence length="75" mass="8501">MTHLITELRRTGLYILRAGFGSAPERLGGLREVLGVLQRCVQCSAPSHLFVTRERQQQCDDTYDDRHSAERKSGI</sequence>
<gene>
    <name evidence="1" type="ORF">Y717_13125</name>
</gene>
<dbReference type="AlphaFoldDB" id="A0A2T7TF35"/>
<name>A0A2T7TF35_9ACTN</name>
<dbReference type="Proteomes" id="UP000245992">
    <property type="component" value="Unassembled WGS sequence"/>
</dbReference>
<reference evidence="1 2" key="1">
    <citation type="submission" date="2013-12" db="EMBL/GenBank/DDBJ databases">
        <title>Annotated genome of Streptomyces scopuliridis.</title>
        <authorList>
            <person name="Olson J.B."/>
        </authorList>
    </citation>
    <scope>NUCLEOTIDE SEQUENCE [LARGE SCALE GENOMIC DNA]</scope>
    <source>
        <strain evidence="1 2">RB72</strain>
    </source>
</reference>